<dbReference type="Gene3D" id="6.10.160.10">
    <property type="match status" value="1"/>
</dbReference>
<dbReference type="PANTHER" id="PTHR10986">
    <property type="entry name" value="39S RIBOSOMAL PROTEIN L20"/>
    <property type="match status" value="1"/>
</dbReference>
<keyword evidence="4 7" id="KW-0689">Ribosomal protein</keyword>
<evidence type="ECO:0000256" key="1">
    <source>
        <dbReference type="ARBA" id="ARBA00007698"/>
    </source>
</evidence>
<dbReference type="PRINTS" id="PR00062">
    <property type="entry name" value="RIBOSOMALL20"/>
</dbReference>
<dbReference type="SUPFAM" id="SSF74731">
    <property type="entry name" value="Ribosomal protein L20"/>
    <property type="match status" value="1"/>
</dbReference>
<dbReference type="GO" id="GO:1990904">
    <property type="term" value="C:ribonucleoprotein complex"/>
    <property type="evidence" value="ECO:0007669"/>
    <property type="project" value="UniProtKB-KW"/>
</dbReference>
<evidence type="ECO:0000256" key="7">
    <source>
        <dbReference type="HAMAP-Rule" id="MF_00382"/>
    </source>
</evidence>
<dbReference type="EMBL" id="MFKU01000007">
    <property type="protein sequence ID" value="OGG48838.1"/>
    <property type="molecule type" value="Genomic_DNA"/>
</dbReference>
<comment type="caution">
    <text evidence="9">The sequence shown here is derived from an EMBL/GenBank/DDBJ whole genome shotgun (WGS) entry which is preliminary data.</text>
</comment>
<dbReference type="Pfam" id="PF00453">
    <property type="entry name" value="Ribosomal_L20"/>
    <property type="match status" value="1"/>
</dbReference>
<sequence>MARTKGGLSAHKRRTNILKRAKGFRHGRSTKIRQAHEGLMRAGRYAFAHRRDKKGDFRQLWIVRLNAAVRENGHQSYSTFINKLKKGGIALDRKVLATFATEHPEIFARISKKVV</sequence>
<evidence type="ECO:0000256" key="2">
    <source>
        <dbReference type="ARBA" id="ARBA00022730"/>
    </source>
</evidence>
<proteinExistence type="inferred from homology"/>
<keyword evidence="5 7" id="KW-0687">Ribonucleoprotein</keyword>
<organism evidence="9 10">
    <name type="scientific">Candidatus Kaiserbacteria bacterium RIFCSPHIGHO2_01_FULL_53_31</name>
    <dbReference type="NCBI Taxonomy" id="1798481"/>
    <lineage>
        <taxon>Bacteria</taxon>
        <taxon>Candidatus Kaiseribacteriota</taxon>
    </lineage>
</organism>
<evidence type="ECO:0000256" key="5">
    <source>
        <dbReference type="ARBA" id="ARBA00023274"/>
    </source>
</evidence>
<evidence type="ECO:0000256" key="4">
    <source>
        <dbReference type="ARBA" id="ARBA00022980"/>
    </source>
</evidence>
<dbReference type="CDD" id="cd07026">
    <property type="entry name" value="Ribosomal_L20"/>
    <property type="match status" value="1"/>
</dbReference>
<dbReference type="HAMAP" id="MF_00382">
    <property type="entry name" value="Ribosomal_bL20"/>
    <property type="match status" value="1"/>
</dbReference>
<comment type="function">
    <text evidence="7 8">Binds directly to 23S ribosomal RNA and is necessary for the in vitro assembly process of the 50S ribosomal subunit. It is not involved in the protein synthesizing functions of that subunit.</text>
</comment>
<dbReference type="PROSITE" id="PS00937">
    <property type="entry name" value="RIBOSOMAL_L20"/>
    <property type="match status" value="1"/>
</dbReference>
<name>A0A1F6CI87_9BACT</name>
<dbReference type="Gene3D" id="1.10.1900.20">
    <property type="entry name" value="Ribosomal protein L20"/>
    <property type="match status" value="1"/>
</dbReference>
<evidence type="ECO:0000256" key="8">
    <source>
        <dbReference type="RuleBase" id="RU000560"/>
    </source>
</evidence>
<evidence type="ECO:0000256" key="6">
    <source>
        <dbReference type="ARBA" id="ARBA00035172"/>
    </source>
</evidence>
<accession>A0A1F6CI87</accession>
<keyword evidence="2 7" id="KW-0699">rRNA-binding</keyword>
<dbReference type="GO" id="GO:0019843">
    <property type="term" value="F:rRNA binding"/>
    <property type="evidence" value="ECO:0007669"/>
    <property type="project" value="UniProtKB-UniRule"/>
</dbReference>
<dbReference type="InterPro" id="IPR049946">
    <property type="entry name" value="RIBOSOMAL_L20_CS"/>
</dbReference>
<protein>
    <recommendedName>
        <fullName evidence="6 7">Large ribosomal subunit protein bL20</fullName>
    </recommendedName>
</protein>
<evidence type="ECO:0000313" key="10">
    <source>
        <dbReference type="Proteomes" id="UP000178815"/>
    </source>
</evidence>
<evidence type="ECO:0000313" key="9">
    <source>
        <dbReference type="EMBL" id="OGG48838.1"/>
    </source>
</evidence>
<dbReference type="Proteomes" id="UP000178815">
    <property type="component" value="Unassembled WGS sequence"/>
</dbReference>
<dbReference type="InterPro" id="IPR005813">
    <property type="entry name" value="Ribosomal_bL20"/>
</dbReference>
<evidence type="ECO:0000256" key="3">
    <source>
        <dbReference type="ARBA" id="ARBA00022884"/>
    </source>
</evidence>
<reference evidence="9 10" key="1">
    <citation type="journal article" date="2016" name="Nat. Commun.">
        <title>Thousands of microbial genomes shed light on interconnected biogeochemical processes in an aquifer system.</title>
        <authorList>
            <person name="Anantharaman K."/>
            <person name="Brown C.T."/>
            <person name="Hug L.A."/>
            <person name="Sharon I."/>
            <person name="Castelle C.J."/>
            <person name="Probst A.J."/>
            <person name="Thomas B.C."/>
            <person name="Singh A."/>
            <person name="Wilkins M.J."/>
            <person name="Karaoz U."/>
            <person name="Brodie E.L."/>
            <person name="Williams K.H."/>
            <person name="Hubbard S.S."/>
            <person name="Banfield J.F."/>
        </authorList>
    </citation>
    <scope>NUCLEOTIDE SEQUENCE [LARGE SCALE GENOMIC DNA]</scope>
</reference>
<dbReference type="AlphaFoldDB" id="A0A1F6CI87"/>
<dbReference type="GO" id="GO:0000027">
    <property type="term" value="P:ribosomal large subunit assembly"/>
    <property type="evidence" value="ECO:0007669"/>
    <property type="project" value="UniProtKB-UniRule"/>
</dbReference>
<dbReference type="STRING" id="1798481.A2678_00455"/>
<dbReference type="InterPro" id="IPR035566">
    <property type="entry name" value="Ribosomal_protein_bL20_C"/>
</dbReference>
<dbReference type="GO" id="GO:0006412">
    <property type="term" value="P:translation"/>
    <property type="evidence" value="ECO:0007669"/>
    <property type="project" value="InterPro"/>
</dbReference>
<keyword evidence="3 7" id="KW-0694">RNA-binding</keyword>
<dbReference type="GO" id="GO:0005840">
    <property type="term" value="C:ribosome"/>
    <property type="evidence" value="ECO:0007669"/>
    <property type="project" value="UniProtKB-KW"/>
</dbReference>
<dbReference type="GO" id="GO:0003735">
    <property type="term" value="F:structural constituent of ribosome"/>
    <property type="evidence" value="ECO:0007669"/>
    <property type="project" value="InterPro"/>
</dbReference>
<comment type="similarity">
    <text evidence="1 7 8">Belongs to the bacterial ribosomal protein bL20 family.</text>
</comment>
<dbReference type="FunFam" id="1.10.1900.20:FF:000001">
    <property type="entry name" value="50S ribosomal protein L20"/>
    <property type="match status" value="1"/>
</dbReference>
<dbReference type="NCBIfam" id="TIGR01032">
    <property type="entry name" value="rplT_bact"/>
    <property type="match status" value="1"/>
</dbReference>
<gene>
    <name evidence="7" type="primary">rplT</name>
    <name evidence="9" type="ORF">A2678_00455</name>
</gene>